<accession>A0A6H2A3X2</accession>
<sequence>MWTENIPIDYTDQPELPKYPDSPPESCFTTPWLQSNRGLFRVYVAIIRPESNEAKRDLSLGSSKTDDIIKAIPDIVEFLEHKPRRYDPLRG</sequence>
<feature type="region of interest" description="Disordered" evidence="1">
    <location>
        <begin position="1"/>
        <end position="24"/>
    </location>
</feature>
<protein>
    <submittedName>
        <fullName evidence="2">Uncharacterized protein</fullName>
    </submittedName>
</protein>
<evidence type="ECO:0000313" key="2">
    <source>
        <dbReference type="EMBL" id="QJA54215.1"/>
    </source>
</evidence>
<dbReference type="AlphaFoldDB" id="A0A6H2A3X2"/>
<proteinExistence type="predicted"/>
<reference evidence="2" key="1">
    <citation type="submission" date="2020-03" db="EMBL/GenBank/DDBJ databases">
        <title>The deep terrestrial virosphere.</title>
        <authorList>
            <person name="Holmfeldt K."/>
            <person name="Nilsson E."/>
            <person name="Simone D."/>
            <person name="Lopez-Fernandez M."/>
            <person name="Wu X."/>
            <person name="de Brujin I."/>
            <person name="Lundin D."/>
            <person name="Andersson A."/>
            <person name="Bertilsson S."/>
            <person name="Dopson M."/>
        </authorList>
    </citation>
    <scope>NUCLEOTIDE SEQUENCE</scope>
    <source>
        <strain evidence="2">TM448A04519</strain>
    </source>
</reference>
<name>A0A6H2A3X2_9ZZZZ</name>
<gene>
    <name evidence="2" type="ORF">TM448A04519_0003</name>
</gene>
<dbReference type="EMBL" id="MT144487">
    <property type="protein sequence ID" value="QJA54215.1"/>
    <property type="molecule type" value="Genomic_DNA"/>
</dbReference>
<evidence type="ECO:0000256" key="1">
    <source>
        <dbReference type="SAM" id="MobiDB-lite"/>
    </source>
</evidence>
<organism evidence="2">
    <name type="scientific">viral metagenome</name>
    <dbReference type="NCBI Taxonomy" id="1070528"/>
    <lineage>
        <taxon>unclassified sequences</taxon>
        <taxon>metagenomes</taxon>
        <taxon>organismal metagenomes</taxon>
    </lineage>
</organism>